<evidence type="ECO:0000259" key="6">
    <source>
        <dbReference type="Pfam" id="PF02770"/>
    </source>
</evidence>
<dbReference type="OMA" id="MCAARIN"/>
<evidence type="ECO:0000256" key="4">
    <source>
        <dbReference type="SAM" id="MobiDB-lite"/>
    </source>
</evidence>
<gene>
    <name evidence="9" type="ORF">H696_01766</name>
</gene>
<reference evidence="9" key="1">
    <citation type="submission" date="2013-04" db="EMBL/GenBank/DDBJ databases">
        <title>The Genome Sequence of Fonticula alba ATCC 38817.</title>
        <authorList>
            <consortium name="The Broad Institute Genomics Platform"/>
            <person name="Russ C."/>
            <person name="Cuomo C."/>
            <person name="Burger G."/>
            <person name="Gray M.W."/>
            <person name="Holland P.W.H."/>
            <person name="King N."/>
            <person name="Lang F.B.F."/>
            <person name="Roger A.J."/>
            <person name="Ruiz-Trillo I."/>
            <person name="Brown M."/>
            <person name="Walker B."/>
            <person name="Young S."/>
            <person name="Zeng Q."/>
            <person name="Gargeya S."/>
            <person name="Fitzgerald M."/>
            <person name="Haas B."/>
            <person name="Abouelleil A."/>
            <person name="Allen A.W."/>
            <person name="Alvarado L."/>
            <person name="Arachchi H.M."/>
            <person name="Berlin A.M."/>
            <person name="Chapman S.B."/>
            <person name="Gainer-Dewar J."/>
            <person name="Goldberg J."/>
            <person name="Griggs A."/>
            <person name="Gujja S."/>
            <person name="Hansen M."/>
            <person name="Howarth C."/>
            <person name="Imamovic A."/>
            <person name="Ireland A."/>
            <person name="Larimer J."/>
            <person name="McCowan C."/>
            <person name="Murphy C."/>
            <person name="Pearson M."/>
            <person name="Poon T.W."/>
            <person name="Priest M."/>
            <person name="Roberts A."/>
            <person name="Saif S."/>
            <person name="Shea T."/>
            <person name="Sisk P."/>
            <person name="Sykes S."/>
            <person name="Wortman J."/>
            <person name="Nusbaum C."/>
            <person name="Birren B."/>
        </authorList>
    </citation>
    <scope>NUCLEOTIDE SEQUENCE [LARGE SCALE GENOMIC DNA]</scope>
    <source>
        <strain evidence="9">ATCC 38817</strain>
    </source>
</reference>
<evidence type="ECO:0000313" key="9">
    <source>
        <dbReference type="EMBL" id="KCV72372.1"/>
    </source>
</evidence>
<feature type="domain" description="Acyl-CoA oxidase/dehydrogenase middle" evidence="6">
    <location>
        <begin position="291"/>
        <end position="372"/>
    </location>
</feature>
<keyword evidence="2" id="KW-0285">Flavoprotein</keyword>
<dbReference type="Proteomes" id="UP000030693">
    <property type="component" value="Unassembled WGS sequence"/>
</dbReference>
<feature type="domain" description="Acyl-CoA dehydrogenase/oxidase C-terminal" evidence="5">
    <location>
        <begin position="476"/>
        <end position="645"/>
    </location>
</feature>
<dbReference type="InterPro" id="IPR052904">
    <property type="entry name" value="Acyl-CoA_dehydrogenase-like"/>
</dbReference>
<dbReference type="Pfam" id="PF18158">
    <property type="entry name" value="AidB_N"/>
    <property type="match status" value="1"/>
</dbReference>
<dbReference type="AlphaFoldDB" id="A0A058ZFX4"/>
<dbReference type="GeneID" id="20526491"/>
<dbReference type="InterPro" id="IPR036250">
    <property type="entry name" value="AcylCo_DH-like_C"/>
</dbReference>
<evidence type="ECO:0000256" key="2">
    <source>
        <dbReference type="ARBA" id="ARBA00022630"/>
    </source>
</evidence>
<dbReference type="SUPFAM" id="SSF56645">
    <property type="entry name" value="Acyl-CoA dehydrogenase NM domain-like"/>
    <property type="match status" value="2"/>
</dbReference>
<dbReference type="Pfam" id="PF22217">
    <property type="entry name" value="ACDH-11_C"/>
    <property type="match status" value="1"/>
</dbReference>
<dbReference type="GO" id="GO:0003995">
    <property type="term" value="F:acyl-CoA dehydrogenase activity"/>
    <property type="evidence" value="ECO:0007669"/>
    <property type="project" value="TreeGrafter"/>
</dbReference>
<dbReference type="InterPro" id="IPR053998">
    <property type="entry name" value="ACDH-11_C"/>
</dbReference>
<dbReference type="PANTHER" id="PTHR42707">
    <property type="entry name" value="ACYL-COA DEHYDROGENASE"/>
    <property type="match status" value="1"/>
</dbReference>
<accession>A0A058ZFX4</accession>
<dbReference type="Pfam" id="PF02770">
    <property type="entry name" value="Acyl-CoA_dh_M"/>
    <property type="match status" value="1"/>
</dbReference>
<dbReference type="InterPro" id="IPR009100">
    <property type="entry name" value="AcylCoA_DH/oxidase_NM_dom_sf"/>
</dbReference>
<keyword evidence="3" id="KW-0274">FAD</keyword>
<dbReference type="PANTHER" id="PTHR42707:SF2">
    <property type="entry name" value="ACD11 DEHYDROGENASE"/>
    <property type="match status" value="1"/>
</dbReference>
<evidence type="ECO:0008006" key="11">
    <source>
        <dbReference type="Google" id="ProtNLM"/>
    </source>
</evidence>
<dbReference type="RefSeq" id="XP_009493950.1">
    <property type="nucleotide sequence ID" value="XM_009495675.1"/>
</dbReference>
<feature type="region of interest" description="Disordered" evidence="4">
    <location>
        <begin position="30"/>
        <end position="52"/>
    </location>
</feature>
<proteinExistence type="inferred from homology"/>
<dbReference type="InterPro" id="IPR041504">
    <property type="entry name" value="AidB_N"/>
</dbReference>
<dbReference type="OrthoDB" id="10251155at2759"/>
<keyword evidence="10" id="KW-1185">Reference proteome</keyword>
<evidence type="ECO:0000256" key="3">
    <source>
        <dbReference type="ARBA" id="ARBA00022827"/>
    </source>
</evidence>
<organism evidence="9">
    <name type="scientific">Fonticula alba</name>
    <name type="common">Slime mold</name>
    <dbReference type="NCBI Taxonomy" id="691883"/>
    <lineage>
        <taxon>Eukaryota</taxon>
        <taxon>Rotosphaerida</taxon>
        <taxon>Fonticulaceae</taxon>
        <taxon>Fonticula</taxon>
    </lineage>
</organism>
<dbReference type="Gene3D" id="2.40.110.20">
    <property type="match status" value="2"/>
</dbReference>
<sequence>MMLAATFAARRTAVKHLLPPVTLAVTLATRREYSRDSSTSPPKSTPWEHFRPQQIIQLTSTGGTSAETPADGGLRPSVSSSWSSRASVLHHRFHPSLAGVEKPRSVVNGDGYSFDPDTAGFIQEAYQVDHPFAGDSGLRNIIRRHTPEKHMAEFYENLCHLGTKAIGPLARLGASAEANEPYVMSHDARGRRVDRLVTSSAWRELRRQSSLEGIVSVAYGADRERLGAAARVLQMARLFLFSPDTAIYACPLAMTDGAARAIELFGDDDMKKHIFPRLTSRDPDVFWTSGQWMTERPGGSDVGNTETEAMLDTEPTSQLHEALPWSLHGLKWFSSATDSDVAMVLARARDPETGDVVRGSRGLSLFLTPVRLPSETPASEEVRAMCPTSAKPAATSPGQSPWDSPGPCLSSVDSCAIEGTSGLEGDLAAVTIDHEDDLPLNGIRILRLKDKLGTRALPTAELRLSGTRARMIGAPGRGVASISPVLTITRLYTAMQCAASSRRAHLRAIGFSKVRKAFGVPIARLPAHARALARNEVTTRAASAFVFEVAALLGRTEQIPMRDGRPAVSLSPDQRVDEAVLRLLTPVVKMYAARLGTQACQASVEAFGGAGYIETNGMARYLRDTQVGTIWEGTADVLSADVVRVLRRGGVPVLMMTALEQYVERLTERALNHCTPETDTLAVAAQLCRQSASRLRDLSSHAMSPTFEARAQAFAMAIGRLVSSACLVDVAAASVGGQWSGRERDVEAALRWTGHTVEDILGQELLDSERLGSLHPMTEETASQPEEWELQRMNADSVLVFGQPMHG</sequence>
<dbReference type="SUPFAM" id="SSF47203">
    <property type="entry name" value="Acyl-CoA dehydrogenase C-terminal domain-like"/>
    <property type="match status" value="1"/>
</dbReference>
<evidence type="ECO:0000259" key="7">
    <source>
        <dbReference type="Pfam" id="PF18158"/>
    </source>
</evidence>
<evidence type="ECO:0000259" key="8">
    <source>
        <dbReference type="Pfam" id="PF22217"/>
    </source>
</evidence>
<feature type="domain" description="Adaptive response protein AidB N-terminal" evidence="7">
    <location>
        <begin position="129"/>
        <end position="282"/>
    </location>
</feature>
<protein>
    <recommendedName>
        <fullName evidence="11">Acyl-CoA dehydrogenase/oxidase C-terminal domain-containing protein</fullName>
    </recommendedName>
</protein>
<dbReference type="InterPro" id="IPR009075">
    <property type="entry name" value="AcylCo_DH/oxidase_C"/>
</dbReference>
<dbReference type="Pfam" id="PF00441">
    <property type="entry name" value="Acyl-CoA_dh_1"/>
    <property type="match status" value="1"/>
</dbReference>
<feature type="domain" description="Acyl-CoA dehydrogenase 11-like C-terminal" evidence="8">
    <location>
        <begin position="662"/>
        <end position="755"/>
    </location>
</feature>
<dbReference type="Gene3D" id="1.20.140.10">
    <property type="entry name" value="Butyryl-CoA Dehydrogenase, subunit A, domain 3"/>
    <property type="match status" value="1"/>
</dbReference>
<name>A0A058ZFX4_FONAL</name>
<dbReference type="STRING" id="691883.A0A058ZFX4"/>
<dbReference type="EMBL" id="KB932202">
    <property type="protein sequence ID" value="KCV72372.1"/>
    <property type="molecule type" value="Genomic_DNA"/>
</dbReference>
<dbReference type="InterPro" id="IPR006091">
    <property type="entry name" value="Acyl-CoA_Oxase/DH_mid-dom"/>
</dbReference>
<dbReference type="eggNOG" id="KOG0137">
    <property type="taxonomic scope" value="Eukaryota"/>
</dbReference>
<comment type="similarity">
    <text evidence="1">Belongs to the acyl-CoA dehydrogenase family.</text>
</comment>
<dbReference type="Gene3D" id="6.10.250.600">
    <property type="match status" value="1"/>
</dbReference>
<evidence type="ECO:0000313" key="10">
    <source>
        <dbReference type="Proteomes" id="UP000030693"/>
    </source>
</evidence>
<evidence type="ECO:0000259" key="5">
    <source>
        <dbReference type="Pfam" id="PF00441"/>
    </source>
</evidence>
<evidence type="ECO:0000256" key="1">
    <source>
        <dbReference type="ARBA" id="ARBA00009347"/>
    </source>
</evidence>